<reference evidence="1" key="1">
    <citation type="submission" date="2014-11" db="EMBL/GenBank/DDBJ databases">
        <authorList>
            <person name="Amaro Gonzalez C."/>
        </authorList>
    </citation>
    <scope>NUCLEOTIDE SEQUENCE</scope>
</reference>
<evidence type="ECO:0000313" key="1">
    <source>
        <dbReference type="EMBL" id="JAH03489.1"/>
    </source>
</evidence>
<organism evidence="1">
    <name type="scientific">Anguilla anguilla</name>
    <name type="common">European freshwater eel</name>
    <name type="synonym">Muraena anguilla</name>
    <dbReference type="NCBI Taxonomy" id="7936"/>
    <lineage>
        <taxon>Eukaryota</taxon>
        <taxon>Metazoa</taxon>
        <taxon>Chordata</taxon>
        <taxon>Craniata</taxon>
        <taxon>Vertebrata</taxon>
        <taxon>Euteleostomi</taxon>
        <taxon>Actinopterygii</taxon>
        <taxon>Neopterygii</taxon>
        <taxon>Teleostei</taxon>
        <taxon>Anguilliformes</taxon>
        <taxon>Anguillidae</taxon>
        <taxon>Anguilla</taxon>
    </lineage>
</organism>
<sequence>MLVCCTWREAKGYSNDL</sequence>
<dbReference type="AlphaFoldDB" id="A0A0E9PG27"/>
<name>A0A0E9PG27_ANGAN</name>
<reference evidence="1" key="2">
    <citation type="journal article" date="2015" name="Fish Shellfish Immunol.">
        <title>Early steps in the European eel (Anguilla anguilla)-Vibrio vulnificus interaction in the gills: Role of the RtxA13 toxin.</title>
        <authorList>
            <person name="Callol A."/>
            <person name="Pajuelo D."/>
            <person name="Ebbesson L."/>
            <person name="Teles M."/>
            <person name="MacKenzie S."/>
            <person name="Amaro C."/>
        </authorList>
    </citation>
    <scope>NUCLEOTIDE SEQUENCE</scope>
</reference>
<protein>
    <submittedName>
        <fullName evidence="1">Uncharacterized protein</fullName>
    </submittedName>
</protein>
<dbReference type="EMBL" id="GBXM01105088">
    <property type="protein sequence ID" value="JAH03489.1"/>
    <property type="molecule type" value="Transcribed_RNA"/>
</dbReference>
<proteinExistence type="predicted"/>
<accession>A0A0E9PG27</accession>